<evidence type="ECO:0000259" key="3">
    <source>
        <dbReference type="Pfam" id="PF08541"/>
    </source>
</evidence>
<dbReference type="PANTHER" id="PTHR34069:SF2">
    <property type="entry name" value="BETA-KETOACYL-[ACYL-CARRIER-PROTEIN] SYNTHASE III"/>
    <property type="match status" value="1"/>
</dbReference>
<dbReference type="OrthoDB" id="1704808at2"/>
<accession>A0A369AVJ6</accession>
<keyword evidence="1" id="KW-0808">Transferase</keyword>
<dbReference type="AlphaFoldDB" id="A0A369AVJ6"/>
<dbReference type="InterPro" id="IPR016039">
    <property type="entry name" value="Thiolase-like"/>
</dbReference>
<dbReference type="PANTHER" id="PTHR34069">
    <property type="entry name" value="3-OXOACYL-[ACYL-CARRIER-PROTEIN] SYNTHASE 3"/>
    <property type="match status" value="1"/>
</dbReference>
<evidence type="ECO:0000256" key="1">
    <source>
        <dbReference type="ARBA" id="ARBA00022679"/>
    </source>
</evidence>
<sequence>MSYHNVKIKDIAVYYPEKAVGNEYFIEHFETVNVEGLMNHLGREKRYLADENETSLSMAFEACRKVLRYSGTDAESIDMIVFTSDTPEYTAPSNALKLNHLLGAKNAHVVYDLNNNCIGMLTALDQVSSYMKMKKTLKNVLVVGSMLISSVVSKNDPVTYSNFADSAAAVLLEMAVEEEERGFIGTAEFFTDANYHDSIVMPLCGFAKMYDEKLDEDSKRWSWTPFDFSFLSDNWSKIIQHTLQKNNLKPAEVDHFVFSQFSKPDTIETLQKLEVDCTNYSYVGDQFGYTGTTSPIFGLRKAIREGKVNEGSKVIMCSVGAGYTMCSLLYKF</sequence>
<dbReference type="EMBL" id="QPJT01000022">
    <property type="protein sequence ID" value="RCX12368.1"/>
    <property type="molecule type" value="Genomic_DNA"/>
</dbReference>
<name>A0A369AVJ6_9FIRM</name>
<feature type="domain" description="Beta-ketoacyl-[acyl-carrier-protein] synthase III N-terminal" evidence="4">
    <location>
        <begin position="111"/>
        <end position="185"/>
    </location>
</feature>
<dbReference type="GO" id="GO:0044550">
    <property type="term" value="P:secondary metabolite biosynthetic process"/>
    <property type="evidence" value="ECO:0007669"/>
    <property type="project" value="TreeGrafter"/>
</dbReference>
<dbReference type="Gene3D" id="3.40.47.10">
    <property type="match status" value="1"/>
</dbReference>
<evidence type="ECO:0000259" key="4">
    <source>
        <dbReference type="Pfam" id="PF08545"/>
    </source>
</evidence>
<comment type="caution">
    <text evidence="5">The sequence shown here is derived from an EMBL/GenBank/DDBJ whole genome shotgun (WGS) entry which is preliminary data.</text>
</comment>
<dbReference type="Proteomes" id="UP000253034">
    <property type="component" value="Unassembled WGS sequence"/>
</dbReference>
<dbReference type="GO" id="GO:0004315">
    <property type="term" value="F:3-oxoacyl-[acyl-carrier-protein] synthase activity"/>
    <property type="evidence" value="ECO:0007669"/>
    <property type="project" value="InterPro"/>
</dbReference>
<protein>
    <submittedName>
        <fullName evidence="5">3-oxoacyl-[acyl-carrier-protein] synthase-3</fullName>
    </submittedName>
</protein>
<dbReference type="InterPro" id="IPR013747">
    <property type="entry name" value="ACP_syn_III_C"/>
</dbReference>
<reference evidence="5 6" key="1">
    <citation type="submission" date="2018-07" db="EMBL/GenBank/DDBJ databases">
        <title>Genomic Encyclopedia of Type Strains, Phase IV (KMG-IV): sequencing the most valuable type-strain genomes for metagenomic binning, comparative biology and taxonomic classification.</title>
        <authorList>
            <person name="Goeker M."/>
        </authorList>
    </citation>
    <scope>NUCLEOTIDE SEQUENCE [LARGE SCALE GENOMIC DNA]</scope>
    <source>
        <strain evidence="5 6">DSM 27016</strain>
    </source>
</reference>
<dbReference type="InterPro" id="IPR013751">
    <property type="entry name" value="ACP_syn_III_N"/>
</dbReference>
<dbReference type="GO" id="GO:0006633">
    <property type="term" value="P:fatty acid biosynthetic process"/>
    <property type="evidence" value="ECO:0007669"/>
    <property type="project" value="InterPro"/>
</dbReference>
<gene>
    <name evidence="5" type="ORF">DFR58_12257</name>
</gene>
<dbReference type="CDD" id="cd00830">
    <property type="entry name" value="KAS_III"/>
    <property type="match status" value="1"/>
</dbReference>
<evidence type="ECO:0000313" key="5">
    <source>
        <dbReference type="EMBL" id="RCX12368.1"/>
    </source>
</evidence>
<organism evidence="5 6">
    <name type="scientific">Anaerobacterium chartisolvens</name>
    <dbReference type="NCBI Taxonomy" id="1297424"/>
    <lineage>
        <taxon>Bacteria</taxon>
        <taxon>Bacillati</taxon>
        <taxon>Bacillota</taxon>
        <taxon>Clostridia</taxon>
        <taxon>Eubacteriales</taxon>
        <taxon>Oscillospiraceae</taxon>
        <taxon>Anaerobacterium</taxon>
    </lineage>
</organism>
<keyword evidence="2" id="KW-0012">Acyltransferase</keyword>
<dbReference type="RefSeq" id="WP_114298985.1">
    <property type="nucleotide sequence ID" value="NZ_QPJT01000022.1"/>
</dbReference>
<proteinExistence type="predicted"/>
<dbReference type="Pfam" id="PF08541">
    <property type="entry name" value="ACP_syn_III_C"/>
    <property type="match status" value="1"/>
</dbReference>
<dbReference type="SUPFAM" id="SSF53901">
    <property type="entry name" value="Thiolase-like"/>
    <property type="match status" value="2"/>
</dbReference>
<keyword evidence="6" id="KW-1185">Reference proteome</keyword>
<feature type="domain" description="Beta-ketoacyl-[acyl-carrier-protein] synthase III C-terminal" evidence="3">
    <location>
        <begin position="243"/>
        <end position="331"/>
    </location>
</feature>
<evidence type="ECO:0000256" key="2">
    <source>
        <dbReference type="ARBA" id="ARBA00023315"/>
    </source>
</evidence>
<evidence type="ECO:0000313" key="6">
    <source>
        <dbReference type="Proteomes" id="UP000253034"/>
    </source>
</evidence>
<dbReference type="Pfam" id="PF08545">
    <property type="entry name" value="ACP_syn_III"/>
    <property type="match status" value="1"/>
</dbReference>